<keyword evidence="2" id="KW-1185">Reference proteome</keyword>
<dbReference type="SUPFAM" id="SSF81301">
    <property type="entry name" value="Nucleotidyltransferase"/>
    <property type="match status" value="1"/>
</dbReference>
<gene>
    <name evidence="1" type="ORF">GXM_04210</name>
</gene>
<dbReference type="Pfam" id="PF04229">
    <property type="entry name" value="GrpB"/>
    <property type="match status" value="1"/>
</dbReference>
<sequence>MDEVNIVEYDPRWQTLFTEEAERIWQALSNDLVVEIEHIGSTAVPGMAAKPVIDIMVGVRSLVDAKSAVAILESLGYVYWRENPDAERMFFVKGMPPYGKQRTHHVHIVEVNSEFWERKLFCDYLRRHPEEAKRYEALKRDLAASFRSDREAYTSGKNDYIRAVMSKARCEEMGKIP</sequence>
<dbReference type="EMBL" id="CP045226">
    <property type="protein sequence ID" value="QFS46729.1"/>
    <property type="molecule type" value="Genomic_DNA"/>
</dbReference>
<dbReference type="AlphaFoldDB" id="A0A5P8W3Z7"/>
<protein>
    <submittedName>
        <fullName evidence="1">GrpB family protein</fullName>
    </submittedName>
</protein>
<name>A0A5P8W3Z7_9NOSO</name>
<dbReference type="PANTHER" id="PTHR34822:SF1">
    <property type="entry name" value="GRPB FAMILY PROTEIN"/>
    <property type="match status" value="1"/>
</dbReference>
<dbReference type="InterPro" id="IPR007344">
    <property type="entry name" value="GrpB/CoaE"/>
</dbReference>
<dbReference type="Proteomes" id="UP000326678">
    <property type="component" value="Chromosome Gxm1"/>
</dbReference>
<organism evidence="1 2">
    <name type="scientific">Nostoc sphaeroides CCNUC1</name>
    <dbReference type="NCBI Taxonomy" id="2653204"/>
    <lineage>
        <taxon>Bacteria</taxon>
        <taxon>Bacillati</taxon>
        <taxon>Cyanobacteriota</taxon>
        <taxon>Cyanophyceae</taxon>
        <taxon>Nostocales</taxon>
        <taxon>Nostocaceae</taxon>
        <taxon>Nostoc</taxon>
    </lineage>
</organism>
<proteinExistence type="predicted"/>
<dbReference type="PANTHER" id="PTHR34822">
    <property type="entry name" value="GRPB DOMAIN PROTEIN (AFU_ORTHOLOGUE AFUA_1G01530)"/>
    <property type="match status" value="1"/>
</dbReference>
<dbReference type="Gene3D" id="3.30.460.10">
    <property type="entry name" value="Beta Polymerase, domain 2"/>
    <property type="match status" value="1"/>
</dbReference>
<evidence type="ECO:0000313" key="1">
    <source>
        <dbReference type="EMBL" id="QFS46729.1"/>
    </source>
</evidence>
<dbReference type="InterPro" id="IPR043519">
    <property type="entry name" value="NT_sf"/>
</dbReference>
<accession>A0A5P8W3Z7</accession>
<evidence type="ECO:0000313" key="2">
    <source>
        <dbReference type="Proteomes" id="UP000326678"/>
    </source>
</evidence>
<dbReference type="RefSeq" id="WP_152589539.1">
    <property type="nucleotide sequence ID" value="NZ_CP045226.1"/>
</dbReference>
<dbReference type="KEGG" id="nsh:GXM_04210"/>
<reference evidence="1 2" key="1">
    <citation type="submission" date="2019-10" db="EMBL/GenBank/DDBJ databases">
        <title>Genomic and transcriptomic insights into the perfect genentic adaptation of a filamentous nitrogen-fixing cyanobacterium to rice fields.</title>
        <authorList>
            <person name="Chen Z."/>
        </authorList>
    </citation>
    <scope>NUCLEOTIDE SEQUENCE [LARGE SCALE GENOMIC DNA]</scope>
    <source>
        <strain evidence="1">CCNUC1</strain>
    </source>
</reference>